<organism evidence="1">
    <name type="scientific">Lygus hesperus</name>
    <name type="common">Western plant bug</name>
    <dbReference type="NCBI Taxonomy" id="30085"/>
    <lineage>
        <taxon>Eukaryota</taxon>
        <taxon>Metazoa</taxon>
        <taxon>Ecdysozoa</taxon>
        <taxon>Arthropoda</taxon>
        <taxon>Hexapoda</taxon>
        <taxon>Insecta</taxon>
        <taxon>Pterygota</taxon>
        <taxon>Neoptera</taxon>
        <taxon>Paraneoptera</taxon>
        <taxon>Hemiptera</taxon>
        <taxon>Heteroptera</taxon>
        <taxon>Panheteroptera</taxon>
        <taxon>Cimicomorpha</taxon>
        <taxon>Miridae</taxon>
        <taxon>Mirini</taxon>
        <taxon>Lygus</taxon>
    </lineage>
</organism>
<evidence type="ECO:0000313" key="1">
    <source>
        <dbReference type="EMBL" id="JAQ01289.1"/>
    </source>
</evidence>
<dbReference type="EMBL" id="GDHC01017340">
    <property type="protein sequence ID" value="JAQ01289.1"/>
    <property type="molecule type" value="Transcribed_RNA"/>
</dbReference>
<proteinExistence type="predicted"/>
<accession>A0A146KZY6</accession>
<gene>
    <name evidence="1" type="ORF">g.38078</name>
</gene>
<name>A0A146KZY6_LYGHE</name>
<dbReference type="AlphaFoldDB" id="A0A146KZY6"/>
<reference evidence="1" key="1">
    <citation type="journal article" date="2016" name="Gigascience">
        <title>De novo construction of an expanded transcriptome assembly for the western tarnished plant bug, Lygus hesperus.</title>
        <authorList>
            <person name="Tassone E.E."/>
            <person name="Geib S.M."/>
            <person name="Hall B."/>
            <person name="Fabrick J.A."/>
            <person name="Brent C.S."/>
            <person name="Hull J.J."/>
        </authorList>
    </citation>
    <scope>NUCLEOTIDE SEQUENCE</scope>
</reference>
<feature type="non-terminal residue" evidence="1">
    <location>
        <position position="128"/>
    </location>
</feature>
<sequence length="128" mass="14408">MTCSRNAWKGICTYIKIGLVDSRYSVQYHIKSATKVSSQPPVTGPYPSSSFFHVGQQLGDVPFRNFHPNTSDTVVCPQQHHRYFHCLGMEEGFPTAFFHALGLWWEHLSGNILKGNIGCYRSPSIDTS</sequence>
<protein>
    <submittedName>
        <fullName evidence="1">Uncharacterized protein</fullName>
    </submittedName>
</protein>